<reference evidence="2 3" key="1">
    <citation type="submission" date="2024-01" db="EMBL/GenBank/DDBJ databases">
        <title>Comparative genomics of Cryptococcus and Kwoniella reveals pathogenesis evolution and contrasting modes of karyotype evolution via chromosome fusion or intercentromeric recombination.</title>
        <authorList>
            <person name="Coelho M.A."/>
            <person name="David-Palma M."/>
            <person name="Shea T."/>
            <person name="Bowers K."/>
            <person name="McGinley-Smith S."/>
            <person name="Mohammad A.W."/>
            <person name="Gnirke A."/>
            <person name="Yurkov A.M."/>
            <person name="Nowrousian M."/>
            <person name="Sun S."/>
            <person name="Cuomo C.A."/>
            <person name="Heitman J."/>
        </authorList>
    </citation>
    <scope>NUCLEOTIDE SEQUENCE [LARGE SCALE GENOMIC DNA]</scope>
    <source>
        <strain evidence="2">CBS 11374</strain>
    </source>
</reference>
<gene>
    <name evidence="2" type="ORF">IL334_002403</name>
</gene>
<evidence type="ECO:0000313" key="2">
    <source>
        <dbReference type="EMBL" id="WRT65460.1"/>
    </source>
</evidence>
<dbReference type="GeneID" id="87954534"/>
<evidence type="ECO:0000256" key="1">
    <source>
        <dbReference type="SAM" id="MobiDB-lite"/>
    </source>
</evidence>
<name>A0ABZ1CUZ9_9TREE</name>
<feature type="region of interest" description="Disordered" evidence="1">
    <location>
        <begin position="1"/>
        <end position="53"/>
    </location>
</feature>
<organism evidence="2 3">
    <name type="scientific">Kwoniella shivajii</name>
    <dbReference type="NCBI Taxonomy" id="564305"/>
    <lineage>
        <taxon>Eukaryota</taxon>
        <taxon>Fungi</taxon>
        <taxon>Dikarya</taxon>
        <taxon>Basidiomycota</taxon>
        <taxon>Agaricomycotina</taxon>
        <taxon>Tremellomycetes</taxon>
        <taxon>Tremellales</taxon>
        <taxon>Cryptococcaceae</taxon>
        <taxon>Kwoniella</taxon>
    </lineage>
</organism>
<protein>
    <submittedName>
        <fullName evidence="2">Uncharacterized protein</fullName>
    </submittedName>
</protein>
<proteinExistence type="predicted"/>
<dbReference type="Proteomes" id="UP001329825">
    <property type="component" value="Chromosome 3"/>
</dbReference>
<feature type="compositionally biased region" description="Polar residues" evidence="1">
    <location>
        <begin position="38"/>
        <end position="53"/>
    </location>
</feature>
<keyword evidence="3" id="KW-1185">Reference proteome</keyword>
<accession>A0ABZ1CUZ9</accession>
<feature type="region of interest" description="Disordered" evidence="1">
    <location>
        <begin position="68"/>
        <end position="94"/>
    </location>
</feature>
<dbReference type="EMBL" id="CP141883">
    <property type="protein sequence ID" value="WRT65460.1"/>
    <property type="molecule type" value="Genomic_DNA"/>
</dbReference>
<evidence type="ECO:0000313" key="3">
    <source>
        <dbReference type="Proteomes" id="UP001329825"/>
    </source>
</evidence>
<dbReference type="RefSeq" id="XP_062790200.1">
    <property type="nucleotide sequence ID" value="XM_062934149.1"/>
</dbReference>
<feature type="compositionally biased region" description="Low complexity" evidence="1">
    <location>
        <begin position="72"/>
        <end position="85"/>
    </location>
</feature>
<feature type="compositionally biased region" description="Polar residues" evidence="1">
    <location>
        <begin position="1"/>
        <end position="27"/>
    </location>
</feature>
<sequence>MTTSSPQFNNNNNEETQAYTMTSSPLSSPKMEGVQFNYKRTQSPQAIKSQKAKYSSSLFKWTQELMERRSSIDSASSQDSSSINENENDDNEKN</sequence>